<protein>
    <submittedName>
        <fullName evidence="1">Uncharacterized protein</fullName>
    </submittedName>
</protein>
<gene>
    <name evidence="1" type="ORF">NUW58_g6528</name>
</gene>
<comment type="caution">
    <text evidence="1">The sequence shown here is derived from an EMBL/GenBank/DDBJ whole genome shotgun (WGS) entry which is preliminary data.</text>
</comment>
<keyword evidence="2" id="KW-1185">Reference proteome</keyword>
<sequence>MLPIKRKRQRSASDARRRQNKIATLAPSTPPESGILRLPYELLLAIFHRLSNQRDVDALARTHPVFKVVHRENIQPIERAVRCNDIARFVEKETGYRSLYLVKFARAIFVLFRTRDFEYALSSFFKDEYFQNLRRNYKDDYGLWLRSCRNQAVCLHMLGFFDSAPTPDLWHKQRFRPMFSGYPGTNIDFSEFFKKPSHPIADFRRGHHQSITWYPRARFEDIELLMVVRLWCCRTLGLYVPPESHHSLSRPAISVSDFMSLFTPDVAHRAREFARRFMKGMAESS</sequence>
<proteinExistence type="predicted"/>
<reference evidence="1" key="1">
    <citation type="submission" date="2022-10" db="EMBL/GenBank/DDBJ databases">
        <title>Genome Sequence of Xylaria curta.</title>
        <authorList>
            <person name="Buettner E."/>
        </authorList>
    </citation>
    <scope>NUCLEOTIDE SEQUENCE</scope>
    <source>
        <strain evidence="1">Babe10</strain>
    </source>
</reference>
<organism evidence="1 2">
    <name type="scientific">Xylaria curta</name>
    <dbReference type="NCBI Taxonomy" id="42375"/>
    <lineage>
        <taxon>Eukaryota</taxon>
        <taxon>Fungi</taxon>
        <taxon>Dikarya</taxon>
        <taxon>Ascomycota</taxon>
        <taxon>Pezizomycotina</taxon>
        <taxon>Sordariomycetes</taxon>
        <taxon>Xylariomycetidae</taxon>
        <taxon>Xylariales</taxon>
        <taxon>Xylariaceae</taxon>
        <taxon>Xylaria</taxon>
    </lineage>
</organism>
<dbReference type="EMBL" id="JAPDGR010001495">
    <property type="protein sequence ID" value="KAJ2982062.1"/>
    <property type="molecule type" value="Genomic_DNA"/>
</dbReference>
<accession>A0ACC1NRZ6</accession>
<dbReference type="Proteomes" id="UP001143856">
    <property type="component" value="Unassembled WGS sequence"/>
</dbReference>
<evidence type="ECO:0000313" key="1">
    <source>
        <dbReference type="EMBL" id="KAJ2982062.1"/>
    </source>
</evidence>
<evidence type="ECO:0000313" key="2">
    <source>
        <dbReference type="Proteomes" id="UP001143856"/>
    </source>
</evidence>
<name>A0ACC1NRZ6_9PEZI</name>